<dbReference type="Gene3D" id="6.10.250.690">
    <property type="match status" value="1"/>
</dbReference>
<dbReference type="Gene3D" id="3.40.50.2300">
    <property type="match status" value="1"/>
</dbReference>
<dbReference type="PROSITE" id="PS50110">
    <property type="entry name" value="RESPONSE_REGULATORY"/>
    <property type="match status" value="1"/>
</dbReference>
<comment type="function">
    <text evidence="7">May play the central regulatory role in sporulation. It may be an element of the effector pathway responsible for the activation of sporulation genes in response to nutritional stress. Spo0A may act in concert with spo0H (a sigma factor) to control the expression of some genes that are critical to the sporulation process.</text>
</comment>
<keyword evidence="2 8" id="KW-0597">Phosphoprotein</keyword>
<evidence type="ECO:0000256" key="2">
    <source>
        <dbReference type="ARBA" id="ARBA00022553"/>
    </source>
</evidence>
<evidence type="ECO:0000259" key="10">
    <source>
        <dbReference type="PROSITE" id="PS50110"/>
    </source>
</evidence>
<dbReference type="Proteomes" id="UP000064844">
    <property type="component" value="Chromosome"/>
</dbReference>
<evidence type="ECO:0000313" key="13">
    <source>
        <dbReference type="Proteomes" id="UP000064844"/>
    </source>
</evidence>
<evidence type="ECO:0000259" key="11">
    <source>
        <dbReference type="PROSITE" id="PS51755"/>
    </source>
</evidence>
<dbReference type="InterPro" id="IPR011006">
    <property type="entry name" value="CheY-like_superfamily"/>
</dbReference>
<dbReference type="GO" id="GO:0000976">
    <property type="term" value="F:transcription cis-regulatory region binding"/>
    <property type="evidence" value="ECO:0007669"/>
    <property type="project" value="TreeGrafter"/>
</dbReference>
<evidence type="ECO:0000256" key="4">
    <source>
        <dbReference type="ARBA" id="ARBA00023015"/>
    </source>
</evidence>
<evidence type="ECO:0000256" key="7">
    <source>
        <dbReference type="ARBA" id="ARBA00024867"/>
    </source>
</evidence>
<dbReference type="EMBL" id="CP011307">
    <property type="protein sequence ID" value="ALP93054.1"/>
    <property type="molecule type" value="Genomic_DNA"/>
</dbReference>
<accession>A0A0S2W119</accession>
<gene>
    <name evidence="12" type="ORF">IB211_00659c</name>
</gene>
<dbReference type="CDD" id="cd17574">
    <property type="entry name" value="REC_OmpR"/>
    <property type="match status" value="1"/>
</dbReference>
<evidence type="ECO:0000313" key="12">
    <source>
        <dbReference type="EMBL" id="ALP93054.1"/>
    </source>
</evidence>
<keyword evidence="13" id="KW-1185">Reference proteome</keyword>
<dbReference type="SMART" id="SM00448">
    <property type="entry name" value="REC"/>
    <property type="match status" value="1"/>
</dbReference>
<dbReference type="PANTHER" id="PTHR48111:SF1">
    <property type="entry name" value="TWO-COMPONENT RESPONSE REGULATOR ORR33"/>
    <property type="match status" value="1"/>
</dbReference>
<reference evidence="12 13" key="1">
    <citation type="journal article" date="2015" name="Nat. Commun.">
        <title>Production of butyrate from lysine and the Amadori product fructoselysine by a human gut commensal.</title>
        <authorList>
            <person name="Bui T.P."/>
            <person name="Ritari J."/>
            <person name="Boeren S."/>
            <person name="de Waard P."/>
            <person name="Plugge C.M."/>
            <person name="de Vos W.M."/>
        </authorList>
    </citation>
    <scope>NUCLEOTIDE SEQUENCE [LARGE SCALE GENOMIC DNA]</scope>
    <source>
        <strain evidence="12 13">AF211</strain>
    </source>
</reference>
<dbReference type="STRING" id="1297617.IB211_00659c"/>
<dbReference type="RefSeq" id="WP_058117081.1">
    <property type="nucleotide sequence ID" value="NZ_CP011307.1"/>
</dbReference>
<dbReference type="InterPro" id="IPR039420">
    <property type="entry name" value="WalR-like"/>
</dbReference>
<dbReference type="FunFam" id="3.40.50.2300:FF:000001">
    <property type="entry name" value="DNA-binding response regulator PhoB"/>
    <property type="match status" value="1"/>
</dbReference>
<protein>
    <recommendedName>
        <fullName evidence="1">Stage 0 sporulation protein A homolog</fullName>
    </recommendedName>
</protein>
<evidence type="ECO:0000256" key="1">
    <source>
        <dbReference type="ARBA" id="ARBA00018672"/>
    </source>
</evidence>
<keyword evidence="5 9" id="KW-0238">DNA-binding</keyword>
<name>A0A0S2W119_9FIRM</name>
<evidence type="ECO:0000256" key="3">
    <source>
        <dbReference type="ARBA" id="ARBA00023012"/>
    </source>
</evidence>
<dbReference type="GO" id="GO:0005829">
    <property type="term" value="C:cytosol"/>
    <property type="evidence" value="ECO:0007669"/>
    <property type="project" value="TreeGrafter"/>
</dbReference>
<sequence>MADRILIVEDEPRMRDILRDYFHAHGVEADLAADGAAGLDRFRERDYDAVLLDVMMPGLDGYGVCRAIRRKSRVPILFLTALGGETHALEGYGLGADDYVTKPFSLAVLLARTTALIRRSRGTSDGTLICGEIRLDTGRMVCTVCNTAVKLSPREYDLLLCLLRNRGRVLSREQLLTRVWGWDFEGELRAVDVQIKNLRAALGPAGGQIKTVVKAGYKLEEA</sequence>
<dbReference type="InterPro" id="IPR001867">
    <property type="entry name" value="OmpR/PhoB-type_DNA-bd"/>
</dbReference>
<dbReference type="AlphaFoldDB" id="A0A0S2W119"/>
<dbReference type="PROSITE" id="PS51755">
    <property type="entry name" value="OMPR_PHOB"/>
    <property type="match status" value="1"/>
</dbReference>
<dbReference type="Gene3D" id="1.10.10.10">
    <property type="entry name" value="Winged helix-like DNA-binding domain superfamily/Winged helix DNA-binding domain"/>
    <property type="match status" value="1"/>
</dbReference>
<dbReference type="SUPFAM" id="SSF52172">
    <property type="entry name" value="CheY-like"/>
    <property type="match status" value="1"/>
</dbReference>
<dbReference type="InterPro" id="IPR001789">
    <property type="entry name" value="Sig_transdc_resp-reg_receiver"/>
</dbReference>
<dbReference type="GO" id="GO:0000156">
    <property type="term" value="F:phosphorelay response regulator activity"/>
    <property type="evidence" value="ECO:0007669"/>
    <property type="project" value="TreeGrafter"/>
</dbReference>
<proteinExistence type="predicted"/>
<evidence type="ECO:0000256" key="6">
    <source>
        <dbReference type="ARBA" id="ARBA00023163"/>
    </source>
</evidence>
<organism evidence="12 13">
    <name type="scientific">Intestinimonas butyriciproducens</name>
    <dbReference type="NCBI Taxonomy" id="1297617"/>
    <lineage>
        <taxon>Bacteria</taxon>
        <taxon>Bacillati</taxon>
        <taxon>Bacillota</taxon>
        <taxon>Clostridia</taxon>
        <taxon>Eubacteriales</taxon>
        <taxon>Intestinimonas</taxon>
    </lineage>
</organism>
<dbReference type="InterPro" id="IPR036388">
    <property type="entry name" value="WH-like_DNA-bd_sf"/>
</dbReference>
<dbReference type="PANTHER" id="PTHR48111">
    <property type="entry name" value="REGULATOR OF RPOS"/>
    <property type="match status" value="1"/>
</dbReference>
<dbReference type="SMART" id="SM00862">
    <property type="entry name" value="Trans_reg_C"/>
    <property type="match status" value="1"/>
</dbReference>
<keyword evidence="3" id="KW-0902">Two-component regulatory system</keyword>
<keyword evidence="6" id="KW-0804">Transcription</keyword>
<feature type="domain" description="Response regulatory" evidence="10">
    <location>
        <begin position="4"/>
        <end position="117"/>
    </location>
</feature>
<dbReference type="GO" id="GO:0006355">
    <property type="term" value="P:regulation of DNA-templated transcription"/>
    <property type="evidence" value="ECO:0007669"/>
    <property type="project" value="InterPro"/>
</dbReference>
<keyword evidence="4" id="KW-0805">Transcription regulation</keyword>
<dbReference type="KEGG" id="ibu:IB211_00659c"/>
<dbReference type="GO" id="GO:0032993">
    <property type="term" value="C:protein-DNA complex"/>
    <property type="evidence" value="ECO:0007669"/>
    <property type="project" value="TreeGrafter"/>
</dbReference>
<dbReference type="eggNOG" id="COG0745">
    <property type="taxonomic scope" value="Bacteria"/>
</dbReference>
<dbReference type="PATRIC" id="fig|1297617.4.peg.666"/>
<feature type="domain" description="OmpR/PhoB-type" evidence="11">
    <location>
        <begin position="125"/>
        <end position="221"/>
    </location>
</feature>
<feature type="DNA-binding region" description="OmpR/PhoB-type" evidence="9">
    <location>
        <begin position="125"/>
        <end position="221"/>
    </location>
</feature>
<dbReference type="Pfam" id="PF00486">
    <property type="entry name" value="Trans_reg_C"/>
    <property type="match status" value="1"/>
</dbReference>
<reference evidence="13" key="2">
    <citation type="submission" date="2015-04" db="EMBL/GenBank/DDBJ databases">
        <title>A butyrogenic pathway from the amino acid lysine in a human gut commensal.</title>
        <authorList>
            <person name="de Vos W.M."/>
            <person name="Bui N.T.P."/>
            <person name="Plugge C.M."/>
            <person name="Ritari J."/>
        </authorList>
    </citation>
    <scope>NUCLEOTIDE SEQUENCE [LARGE SCALE GENOMIC DNA]</scope>
    <source>
        <strain evidence="13">AF211</strain>
    </source>
</reference>
<feature type="modified residue" description="4-aspartylphosphate" evidence="8">
    <location>
        <position position="53"/>
    </location>
</feature>
<dbReference type="CDD" id="cd00383">
    <property type="entry name" value="trans_reg_C"/>
    <property type="match status" value="1"/>
</dbReference>
<dbReference type="Pfam" id="PF00072">
    <property type="entry name" value="Response_reg"/>
    <property type="match status" value="1"/>
</dbReference>
<evidence type="ECO:0000256" key="9">
    <source>
        <dbReference type="PROSITE-ProRule" id="PRU01091"/>
    </source>
</evidence>
<evidence type="ECO:0000256" key="5">
    <source>
        <dbReference type="ARBA" id="ARBA00023125"/>
    </source>
</evidence>
<evidence type="ECO:0000256" key="8">
    <source>
        <dbReference type="PROSITE-ProRule" id="PRU00169"/>
    </source>
</evidence>